<evidence type="ECO:0000313" key="2">
    <source>
        <dbReference type="Proteomes" id="UP000198688"/>
    </source>
</evidence>
<dbReference type="Proteomes" id="UP000198688">
    <property type="component" value="Chromosome I"/>
</dbReference>
<name>A0A1H1V3E9_9ACTN</name>
<dbReference type="AlphaFoldDB" id="A0A1H1V3E9"/>
<keyword evidence="2" id="KW-1185">Reference proteome</keyword>
<sequence>MSTFTALDLTVEEAFKSLTGFQSIAIRQTFGKPVQELDNLLMVYALLMCHSGRSYEEVMKLSISEVDALFKAEDEDPFRGKA</sequence>
<accession>A0A1H1V3E9</accession>
<gene>
    <name evidence="1" type="ORF">SAMN04489716_1629</name>
</gene>
<protein>
    <submittedName>
        <fullName evidence="1">Uncharacterized protein</fullName>
    </submittedName>
</protein>
<organism evidence="1 2">
    <name type="scientific">Actinoplanes derwentensis</name>
    <dbReference type="NCBI Taxonomy" id="113562"/>
    <lineage>
        <taxon>Bacteria</taxon>
        <taxon>Bacillati</taxon>
        <taxon>Actinomycetota</taxon>
        <taxon>Actinomycetes</taxon>
        <taxon>Micromonosporales</taxon>
        <taxon>Micromonosporaceae</taxon>
        <taxon>Actinoplanes</taxon>
    </lineage>
</organism>
<dbReference type="STRING" id="113562.SAMN04489716_1629"/>
<dbReference type="RefSeq" id="WP_092543015.1">
    <property type="nucleotide sequence ID" value="NZ_BOMJ01000133.1"/>
</dbReference>
<proteinExistence type="predicted"/>
<reference evidence="1 2" key="1">
    <citation type="submission" date="2016-10" db="EMBL/GenBank/DDBJ databases">
        <authorList>
            <person name="de Groot N.N."/>
        </authorList>
    </citation>
    <scope>NUCLEOTIDE SEQUENCE [LARGE SCALE GENOMIC DNA]</scope>
    <source>
        <strain evidence="1 2">DSM 43941</strain>
    </source>
</reference>
<dbReference type="EMBL" id="LT629758">
    <property type="protein sequence ID" value="SDS79304.1"/>
    <property type="molecule type" value="Genomic_DNA"/>
</dbReference>
<evidence type="ECO:0000313" key="1">
    <source>
        <dbReference type="EMBL" id="SDS79304.1"/>
    </source>
</evidence>